<dbReference type="InterPro" id="IPR011545">
    <property type="entry name" value="DEAD/DEAH_box_helicase_dom"/>
</dbReference>
<evidence type="ECO:0000313" key="11">
    <source>
        <dbReference type="WBParaSite" id="PSAMB.scaffold1990size26208.g15917.t1"/>
    </source>
</evidence>
<accession>A0A914VHA8</accession>
<keyword evidence="4" id="KW-0378">Hydrolase</keyword>
<keyword evidence="5" id="KW-0347">Helicase</keyword>
<evidence type="ECO:0000256" key="4">
    <source>
        <dbReference type="ARBA" id="ARBA00022801"/>
    </source>
</evidence>
<dbReference type="Pfam" id="PF07717">
    <property type="entry name" value="OB_NTP_bind"/>
    <property type="match status" value="1"/>
</dbReference>
<dbReference type="SMART" id="SM00490">
    <property type="entry name" value="HELICc"/>
    <property type="match status" value="1"/>
</dbReference>
<dbReference type="Pfam" id="PF00270">
    <property type="entry name" value="DEAD"/>
    <property type="match status" value="1"/>
</dbReference>
<evidence type="ECO:0000256" key="7">
    <source>
        <dbReference type="SAM" id="MobiDB-lite"/>
    </source>
</evidence>
<dbReference type="InterPro" id="IPR007502">
    <property type="entry name" value="Helicase-assoc_dom"/>
</dbReference>
<dbReference type="SMART" id="SM00487">
    <property type="entry name" value="DEXDc"/>
    <property type="match status" value="1"/>
</dbReference>
<organism evidence="10 11">
    <name type="scientific">Plectus sambesii</name>
    <dbReference type="NCBI Taxonomy" id="2011161"/>
    <lineage>
        <taxon>Eukaryota</taxon>
        <taxon>Metazoa</taxon>
        <taxon>Ecdysozoa</taxon>
        <taxon>Nematoda</taxon>
        <taxon>Chromadorea</taxon>
        <taxon>Plectida</taxon>
        <taxon>Plectina</taxon>
        <taxon>Plectoidea</taxon>
        <taxon>Plectidae</taxon>
        <taxon>Plectus</taxon>
    </lineage>
</organism>
<dbReference type="GO" id="GO:0043138">
    <property type="term" value="F:3'-5' DNA helicase activity"/>
    <property type="evidence" value="ECO:0007669"/>
    <property type="project" value="TreeGrafter"/>
</dbReference>
<sequence length="970" mass="106076">AGVVSWCPPLQNWNPWRGSNIDEGPLAFTTLDNISNDLKQEYLHTASTVNPDLTRTRQELPVFQYRQQILDMIADNQVVLIKGATGSGKSTQVCQYLLESWVSEGRGAEFNAVVTQPRRISAVTVAERVAAEAGENLGISVGYSVRFDSILPRPYGGILFCTVGVLLRKLEGGLRGVSHVIVDEIHERDLNTDFILIVLRDMVRAFPQLRVVLMSATVDTTLFTNFFGSCAVMEVHGRMHPVTHYFLEDVVQMLRFMPAPVDKKKRKGGGGGGRDDEDEVADDGEENLNEKIDGDYGPQVKLALSRLPERELSFELIEALLRHIQTLEAKGSILVFLPGWNLIFALQKYLEQHPVFGGSQFLILPLHSQLPRQEQHRVFESVPSGVTKIILSTNIAETSVTINDVVFVIDLCKAKVKLYTSHNNMVNYATVWASKTNLEQRRGRAGRVCPGFCYHLCSKARFESLEQHSTPEILRTPLHEVSLSIKLLRLGSIGDFLAKAMQAPPIDSVIESEVLLREMSALDSNSELTPLGRILARLPIEPIVGKTLVLAVLFHIGDPMCIVAAASSFNEPFVPKERHHKRLSFAHRAFAGTRYSDHVALLSAFQAWDEARQPGDDAEMHFCEMKSLNPMTLRMTWEAKTQLRDLLVGAGFPEHSLAPVMLTNQGPDPNVDLLLSLLVSALYPNVCFHKEKRKVLTQESKTALVHKQSVNCNFNSSEDMKFPSPFFVFGEKLRTKAISCKQMTMVTPIQLLLFGARKVQYVGDGVVKLDDWISLKMSAVLAAKIVALRPCVEALLVRSCTETESLESPSPSDQQLATILKQLSKQNAWRYQLEELAPAAGFHSMRPRGGVSMRGGFGASTNSGGDGRSDGWDGPSAAKRGRFQPTGFGGPRPPAGGGFGAPRPQTGAGFGAPRPQASAGFGWQRGGSYGGSGRGYSPGRGRGSWGGGGGGGGGRGGGGYGYGRGRGGSW</sequence>
<feature type="compositionally biased region" description="Acidic residues" evidence="7">
    <location>
        <begin position="275"/>
        <end position="287"/>
    </location>
</feature>
<feature type="compositionally biased region" description="Gly residues" evidence="7">
    <location>
        <begin position="923"/>
        <end position="970"/>
    </location>
</feature>
<dbReference type="WBParaSite" id="PSAMB.scaffold1990size26208.g15917.t1">
    <property type="protein sequence ID" value="PSAMB.scaffold1990size26208.g15917.t1"/>
    <property type="gene ID" value="PSAMB.scaffold1990size26208.g15917"/>
</dbReference>
<dbReference type="InterPro" id="IPR011709">
    <property type="entry name" value="DEAD-box_helicase_OB_fold"/>
</dbReference>
<feature type="domain" description="Helicase ATP-binding" evidence="8">
    <location>
        <begin position="70"/>
        <end position="236"/>
    </location>
</feature>
<comment type="similarity">
    <text evidence="1">Belongs to the DEAD box helicase family. DEAH subfamily.</text>
</comment>
<dbReference type="PROSITE" id="PS00690">
    <property type="entry name" value="DEAH_ATP_HELICASE"/>
    <property type="match status" value="1"/>
</dbReference>
<dbReference type="InterPro" id="IPR001650">
    <property type="entry name" value="Helicase_C-like"/>
</dbReference>
<dbReference type="SMART" id="SM00847">
    <property type="entry name" value="HA2"/>
    <property type="match status" value="1"/>
</dbReference>
<dbReference type="CDD" id="cd18791">
    <property type="entry name" value="SF2_C_RHA"/>
    <property type="match status" value="1"/>
</dbReference>
<dbReference type="PANTHER" id="PTHR18934:SF119">
    <property type="entry name" value="ATP-DEPENDENT RNA HELICASE A"/>
    <property type="match status" value="1"/>
</dbReference>
<dbReference type="Pfam" id="PF04408">
    <property type="entry name" value="WHD_HA2"/>
    <property type="match status" value="1"/>
</dbReference>
<dbReference type="GO" id="GO:0003724">
    <property type="term" value="F:RNA helicase activity"/>
    <property type="evidence" value="ECO:0007669"/>
    <property type="project" value="UniProtKB-EC"/>
</dbReference>
<dbReference type="InterPro" id="IPR027417">
    <property type="entry name" value="P-loop_NTPase"/>
</dbReference>
<dbReference type="GO" id="GO:1990904">
    <property type="term" value="C:ribonucleoprotein complex"/>
    <property type="evidence" value="ECO:0007669"/>
    <property type="project" value="TreeGrafter"/>
</dbReference>
<evidence type="ECO:0000256" key="3">
    <source>
        <dbReference type="ARBA" id="ARBA00022741"/>
    </source>
</evidence>
<evidence type="ECO:0000259" key="9">
    <source>
        <dbReference type="PROSITE" id="PS51194"/>
    </source>
</evidence>
<dbReference type="PROSITE" id="PS51192">
    <property type="entry name" value="HELICASE_ATP_BIND_1"/>
    <property type="match status" value="1"/>
</dbReference>
<proteinExistence type="inferred from homology"/>
<evidence type="ECO:0000256" key="2">
    <source>
        <dbReference type="ARBA" id="ARBA00012552"/>
    </source>
</evidence>
<dbReference type="Pfam" id="PF21010">
    <property type="entry name" value="HA2_C"/>
    <property type="match status" value="1"/>
</dbReference>
<keyword evidence="10" id="KW-1185">Reference proteome</keyword>
<protein>
    <recommendedName>
        <fullName evidence="2">RNA helicase</fullName>
        <ecNumber evidence="2">3.6.4.13</ecNumber>
    </recommendedName>
</protein>
<evidence type="ECO:0000313" key="10">
    <source>
        <dbReference type="Proteomes" id="UP000887566"/>
    </source>
</evidence>
<dbReference type="InterPro" id="IPR002464">
    <property type="entry name" value="DNA/RNA_helicase_DEAH_CS"/>
</dbReference>
<dbReference type="FunFam" id="3.40.50.300:FF:000677">
    <property type="entry name" value="ATP-dependent RNA helicase A"/>
    <property type="match status" value="1"/>
</dbReference>
<dbReference type="GO" id="GO:0016887">
    <property type="term" value="F:ATP hydrolysis activity"/>
    <property type="evidence" value="ECO:0007669"/>
    <property type="project" value="TreeGrafter"/>
</dbReference>
<feature type="region of interest" description="Disordered" evidence="7">
    <location>
        <begin position="262"/>
        <end position="291"/>
    </location>
</feature>
<feature type="region of interest" description="Disordered" evidence="7">
    <location>
        <begin position="851"/>
        <end position="970"/>
    </location>
</feature>
<feature type="domain" description="Helicase C-terminal" evidence="9">
    <location>
        <begin position="316"/>
        <end position="489"/>
    </location>
</feature>
<dbReference type="GO" id="GO:0003723">
    <property type="term" value="F:RNA binding"/>
    <property type="evidence" value="ECO:0007669"/>
    <property type="project" value="TreeGrafter"/>
</dbReference>
<evidence type="ECO:0000256" key="1">
    <source>
        <dbReference type="ARBA" id="ARBA00008792"/>
    </source>
</evidence>
<name>A0A914VHA8_9BILA</name>
<dbReference type="FunFam" id="3.40.50.300:FF:000284">
    <property type="entry name" value="probable ATP-dependent RNA helicase YTHDC2"/>
    <property type="match status" value="1"/>
</dbReference>
<dbReference type="EC" id="3.6.4.13" evidence="2"/>
<dbReference type="GO" id="GO:0005524">
    <property type="term" value="F:ATP binding"/>
    <property type="evidence" value="ECO:0007669"/>
    <property type="project" value="UniProtKB-KW"/>
</dbReference>
<evidence type="ECO:0000256" key="5">
    <source>
        <dbReference type="ARBA" id="ARBA00022806"/>
    </source>
</evidence>
<dbReference type="Gene3D" id="3.40.50.300">
    <property type="entry name" value="P-loop containing nucleotide triphosphate hydrolases"/>
    <property type="match status" value="2"/>
</dbReference>
<dbReference type="AlphaFoldDB" id="A0A914VHA8"/>
<dbReference type="GO" id="GO:0045944">
    <property type="term" value="P:positive regulation of transcription by RNA polymerase II"/>
    <property type="evidence" value="ECO:0007669"/>
    <property type="project" value="TreeGrafter"/>
</dbReference>
<dbReference type="Gene3D" id="1.20.120.1080">
    <property type="match status" value="1"/>
</dbReference>
<dbReference type="PROSITE" id="PS51194">
    <property type="entry name" value="HELICASE_CTER"/>
    <property type="match status" value="1"/>
</dbReference>
<dbReference type="InterPro" id="IPR048333">
    <property type="entry name" value="HA2_WH"/>
</dbReference>
<keyword evidence="3" id="KW-0547">Nucleotide-binding</keyword>
<dbReference type="PANTHER" id="PTHR18934">
    <property type="entry name" value="ATP-DEPENDENT RNA HELICASE"/>
    <property type="match status" value="1"/>
</dbReference>
<dbReference type="GO" id="GO:0050684">
    <property type="term" value="P:regulation of mRNA processing"/>
    <property type="evidence" value="ECO:0007669"/>
    <property type="project" value="TreeGrafter"/>
</dbReference>
<dbReference type="Pfam" id="PF00271">
    <property type="entry name" value="Helicase_C"/>
    <property type="match status" value="1"/>
</dbReference>
<feature type="compositionally biased region" description="Gly residues" evidence="7">
    <location>
        <begin position="887"/>
        <end position="900"/>
    </location>
</feature>
<evidence type="ECO:0000256" key="6">
    <source>
        <dbReference type="ARBA" id="ARBA00022840"/>
    </source>
</evidence>
<dbReference type="GO" id="GO:0005730">
    <property type="term" value="C:nucleolus"/>
    <property type="evidence" value="ECO:0007669"/>
    <property type="project" value="TreeGrafter"/>
</dbReference>
<keyword evidence="6" id="KW-0067">ATP-binding</keyword>
<reference evidence="11" key="1">
    <citation type="submission" date="2022-11" db="UniProtKB">
        <authorList>
            <consortium name="WormBaseParasite"/>
        </authorList>
    </citation>
    <scope>IDENTIFICATION</scope>
</reference>
<dbReference type="SUPFAM" id="SSF52540">
    <property type="entry name" value="P-loop containing nucleoside triphosphate hydrolases"/>
    <property type="match status" value="1"/>
</dbReference>
<evidence type="ECO:0000259" key="8">
    <source>
        <dbReference type="PROSITE" id="PS51192"/>
    </source>
</evidence>
<dbReference type="InterPro" id="IPR014001">
    <property type="entry name" value="Helicase_ATP-bd"/>
</dbReference>
<dbReference type="Proteomes" id="UP000887566">
    <property type="component" value="Unplaced"/>
</dbReference>